<evidence type="ECO:0000256" key="1">
    <source>
        <dbReference type="ARBA" id="ARBA00004651"/>
    </source>
</evidence>
<dbReference type="RefSeq" id="WP_379878003.1">
    <property type="nucleotide sequence ID" value="NZ_JBHUIP010000014.1"/>
</dbReference>
<keyword evidence="4 6" id="KW-1133">Transmembrane helix</keyword>
<dbReference type="Proteomes" id="UP001597295">
    <property type="component" value="Unassembled WGS sequence"/>
</dbReference>
<organism evidence="7 8">
    <name type="scientific">Lacibacterium aquatile</name>
    <dbReference type="NCBI Taxonomy" id="1168082"/>
    <lineage>
        <taxon>Bacteria</taxon>
        <taxon>Pseudomonadati</taxon>
        <taxon>Pseudomonadota</taxon>
        <taxon>Alphaproteobacteria</taxon>
        <taxon>Rhodospirillales</taxon>
        <taxon>Rhodospirillaceae</taxon>
    </lineage>
</organism>
<keyword evidence="2" id="KW-1003">Cell membrane</keyword>
<evidence type="ECO:0000256" key="6">
    <source>
        <dbReference type="SAM" id="Phobius"/>
    </source>
</evidence>
<evidence type="ECO:0000313" key="7">
    <source>
        <dbReference type="EMBL" id="MFD2264868.1"/>
    </source>
</evidence>
<name>A0ABW5DUR5_9PROT</name>
<feature type="transmembrane region" description="Helical" evidence="6">
    <location>
        <begin position="67"/>
        <end position="84"/>
    </location>
</feature>
<dbReference type="PANTHER" id="PTHR33529">
    <property type="entry name" value="SLR0882 PROTEIN-RELATED"/>
    <property type="match status" value="1"/>
</dbReference>
<dbReference type="Pfam" id="PF03739">
    <property type="entry name" value="LptF_LptG"/>
    <property type="match status" value="1"/>
</dbReference>
<proteinExistence type="predicted"/>
<accession>A0ABW5DUR5</accession>
<dbReference type="InterPro" id="IPR030923">
    <property type="entry name" value="LptG"/>
</dbReference>
<keyword evidence="5 6" id="KW-0472">Membrane</keyword>
<dbReference type="InterPro" id="IPR005495">
    <property type="entry name" value="LptG/LptF_permease"/>
</dbReference>
<feature type="transmembrane region" description="Helical" evidence="6">
    <location>
        <begin position="104"/>
        <end position="122"/>
    </location>
</feature>
<feature type="transmembrane region" description="Helical" evidence="6">
    <location>
        <begin position="338"/>
        <end position="362"/>
    </location>
</feature>
<evidence type="ECO:0000256" key="3">
    <source>
        <dbReference type="ARBA" id="ARBA00022692"/>
    </source>
</evidence>
<evidence type="ECO:0000256" key="4">
    <source>
        <dbReference type="ARBA" id="ARBA00022989"/>
    </source>
</evidence>
<evidence type="ECO:0000256" key="2">
    <source>
        <dbReference type="ARBA" id="ARBA00022475"/>
    </source>
</evidence>
<dbReference type="PANTHER" id="PTHR33529:SF2">
    <property type="entry name" value="LIPOPOLYSACCHARIDE EXPORT SYSTEM PERMEASE PROTEIN LPTG"/>
    <property type="match status" value="1"/>
</dbReference>
<comment type="subcellular location">
    <subcellularLocation>
        <location evidence="1">Cell membrane</location>
        <topology evidence="1">Multi-pass membrane protein</topology>
    </subcellularLocation>
</comment>
<comment type="caution">
    <text evidence="7">The sequence shown here is derived from an EMBL/GenBank/DDBJ whole genome shotgun (WGS) entry which is preliminary data.</text>
</comment>
<keyword evidence="3 6" id="KW-0812">Transmembrane</keyword>
<evidence type="ECO:0000256" key="5">
    <source>
        <dbReference type="ARBA" id="ARBA00023136"/>
    </source>
</evidence>
<evidence type="ECO:0000313" key="8">
    <source>
        <dbReference type="Proteomes" id="UP001597295"/>
    </source>
</evidence>
<feature type="transmembrane region" description="Helical" evidence="6">
    <location>
        <begin position="282"/>
        <end position="301"/>
    </location>
</feature>
<sequence length="365" mass="39367">MTIGYTLSRYIGRSFIVWLGLFFGILAAIILSADLVELLRRAAARPETSFTSVLHLALLKLPNTAQLLLPFAVLFAALMSFWRLSRTSELVVARAVGVSVWQFLRPAILLALLVGVLKVGLVNEFSSVTFARYEQLEPVLLRGQVNQAALAGGNGLWLRQGDDDGSAIIHAGSIDALTGTMTDVMVLQFKPDGSFRTRLDASRALLSPGRWVLEDARSAVEGRPPQDVGVVELPTDFTLARIQDSFARPETMSFWALPAFIEGLEKAGFSALRHRLYLQSQFAVPVLMASMVLIAAAFALRPQRRGGIGQLIAAGVGAGFLVYFLSDLVQALGLSATIPVTLAAWAPASVSTLLGVTLLLYLEDG</sequence>
<dbReference type="EMBL" id="JBHUIP010000014">
    <property type="protein sequence ID" value="MFD2264868.1"/>
    <property type="molecule type" value="Genomic_DNA"/>
</dbReference>
<keyword evidence="8" id="KW-1185">Reference proteome</keyword>
<gene>
    <name evidence="7" type="primary">lptG</name>
    <name evidence="7" type="ORF">ACFSM5_18320</name>
</gene>
<feature type="transmembrane region" description="Helical" evidence="6">
    <location>
        <begin position="15"/>
        <end position="36"/>
    </location>
</feature>
<protein>
    <submittedName>
        <fullName evidence="7">LPS export ABC transporter permease LptG</fullName>
    </submittedName>
</protein>
<reference evidence="8" key="1">
    <citation type="journal article" date="2019" name="Int. J. Syst. Evol. Microbiol.">
        <title>The Global Catalogue of Microorganisms (GCM) 10K type strain sequencing project: providing services to taxonomists for standard genome sequencing and annotation.</title>
        <authorList>
            <consortium name="The Broad Institute Genomics Platform"/>
            <consortium name="The Broad Institute Genome Sequencing Center for Infectious Disease"/>
            <person name="Wu L."/>
            <person name="Ma J."/>
        </authorList>
    </citation>
    <scope>NUCLEOTIDE SEQUENCE [LARGE SCALE GENOMIC DNA]</scope>
    <source>
        <strain evidence="8">CGMCC 1.19062</strain>
    </source>
</reference>
<dbReference type="NCBIfam" id="TIGR04408">
    <property type="entry name" value="LptG_lptG"/>
    <property type="match status" value="1"/>
</dbReference>
<feature type="transmembrane region" description="Helical" evidence="6">
    <location>
        <begin position="307"/>
        <end position="326"/>
    </location>
</feature>